<evidence type="ECO:0000256" key="3">
    <source>
        <dbReference type="ARBA" id="ARBA00023082"/>
    </source>
</evidence>
<comment type="similarity">
    <text evidence="1">Belongs to the sigma-70 factor family. ECF subfamily.</text>
</comment>
<keyword evidence="3" id="KW-0731">Sigma factor</keyword>
<dbReference type="InterPro" id="IPR036388">
    <property type="entry name" value="WH-like_DNA-bd_sf"/>
</dbReference>
<reference evidence="8 9" key="1">
    <citation type="journal article" date="2019" name="Int. J. Syst. Evol. Microbiol.">
        <title>The Global Catalogue of Microorganisms (GCM) 10K type strain sequencing project: providing services to taxonomists for standard genome sequencing and annotation.</title>
        <authorList>
            <consortium name="The Broad Institute Genomics Platform"/>
            <consortium name="The Broad Institute Genome Sequencing Center for Infectious Disease"/>
            <person name="Wu L."/>
            <person name="Ma J."/>
        </authorList>
    </citation>
    <scope>NUCLEOTIDE SEQUENCE [LARGE SCALE GENOMIC DNA]</scope>
    <source>
        <strain evidence="8 9">JCM 3272</strain>
    </source>
</reference>
<dbReference type="Gene3D" id="1.10.1740.10">
    <property type="match status" value="1"/>
</dbReference>
<dbReference type="RefSeq" id="WP_344610731.1">
    <property type="nucleotide sequence ID" value="NZ_BAAARV010000005.1"/>
</dbReference>
<dbReference type="Pfam" id="PF04542">
    <property type="entry name" value="Sigma70_r2"/>
    <property type="match status" value="1"/>
</dbReference>
<dbReference type="PANTHER" id="PTHR43133:SF8">
    <property type="entry name" value="RNA POLYMERASE SIGMA FACTOR HI_1459-RELATED"/>
    <property type="match status" value="1"/>
</dbReference>
<name>A0ABN3FFY6_9ACTN</name>
<dbReference type="PANTHER" id="PTHR43133">
    <property type="entry name" value="RNA POLYMERASE ECF-TYPE SIGMA FACTO"/>
    <property type="match status" value="1"/>
</dbReference>
<sequence>MGFVGSAAEFEAFYRQYVGDVSRFVARRVDDPYTAADLTADVFVAVIASAHTYRPERGSLLGWVFGVAHHVVAAERRRVRRESDAGRRIAGRRLLDAGDIARIEERIDAERDARQVYRALDRIPAGTRRLVELVAVDGLTLAEAAAALRLSPIAARVRMHRARKQLRDLLDSPILNPGGNTHEYA</sequence>
<dbReference type="Gene3D" id="1.10.10.10">
    <property type="entry name" value="Winged helix-like DNA-binding domain superfamily/Winged helix DNA-binding domain"/>
    <property type="match status" value="1"/>
</dbReference>
<keyword evidence="5" id="KW-0804">Transcription</keyword>
<dbReference type="InterPro" id="IPR039425">
    <property type="entry name" value="RNA_pol_sigma-70-like"/>
</dbReference>
<dbReference type="InterPro" id="IPR013325">
    <property type="entry name" value="RNA_pol_sigma_r2"/>
</dbReference>
<evidence type="ECO:0000259" key="7">
    <source>
        <dbReference type="Pfam" id="PF08281"/>
    </source>
</evidence>
<evidence type="ECO:0000313" key="8">
    <source>
        <dbReference type="EMBL" id="GAA2329579.1"/>
    </source>
</evidence>
<evidence type="ECO:0000256" key="2">
    <source>
        <dbReference type="ARBA" id="ARBA00023015"/>
    </source>
</evidence>
<keyword evidence="4" id="KW-0238">DNA-binding</keyword>
<protein>
    <submittedName>
        <fullName evidence="8">Sigma-70 family RNA polymerase sigma factor</fullName>
    </submittedName>
</protein>
<dbReference type="Proteomes" id="UP001501444">
    <property type="component" value="Unassembled WGS sequence"/>
</dbReference>
<evidence type="ECO:0000256" key="5">
    <source>
        <dbReference type="ARBA" id="ARBA00023163"/>
    </source>
</evidence>
<evidence type="ECO:0000256" key="4">
    <source>
        <dbReference type="ARBA" id="ARBA00023125"/>
    </source>
</evidence>
<dbReference type="NCBIfam" id="TIGR02937">
    <property type="entry name" value="sigma70-ECF"/>
    <property type="match status" value="1"/>
</dbReference>
<dbReference type="InterPro" id="IPR013324">
    <property type="entry name" value="RNA_pol_sigma_r3/r4-like"/>
</dbReference>
<keyword evidence="9" id="KW-1185">Reference proteome</keyword>
<dbReference type="InterPro" id="IPR007627">
    <property type="entry name" value="RNA_pol_sigma70_r2"/>
</dbReference>
<feature type="domain" description="RNA polymerase sigma-70 region 2" evidence="6">
    <location>
        <begin position="13"/>
        <end position="81"/>
    </location>
</feature>
<dbReference type="SUPFAM" id="SSF88659">
    <property type="entry name" value="Sigma3 and sigma4 domains of RNA polymerase sigma factors"/>
    <property type="match status" value="1"/>
</dbReference>
<feature type="domain" description="RNA polymerase sigma factor 70 region 4 type 2" evidence="7">
    <location>
        <begin position="114"/>
        <end position="166"/>
    </location>
</feature>
<accession>A0ABN3FFY6</accession>
<evidence type="ECO:0000259" key="6">
    <source>
        <dbReference type="Pfam" id="PF04542"/>
    </source>
</evidence>
<evidence type="ECO:0000256" key="1">
    <source>
        <dbReference type="ARBA" id="ARBA00010641"/>
    </source>
</evidence>
<dbReference type="InterPro" id="IPR014284">
    <property type="entry name" value="RNA_pol_sigma-70_dom"/>
</dbReference>
<gene>
    <name evidence="8" type="ORF">GCM10010170_007050</name>
</gene>
<dbReference type="EMBL" id="BAAARV010000005">
    <property type="protein sequence ID" value="GAA2329579.1"/>
    <property type="molecule type" value="Genomic_DNA"/>
</dbReference>
<dbReference type="InterPro" id="IPR013249">
    <property type="entry name" value="RNA_pol_sigma70_r4_t2"/>
</dbReference>
<dbReference type="SUPFAM" id="SSF88946">
    <property type="entry name" value="Sigma2 domain of RNA polymerase sigma factors"/>
    <property type="match status" value="1"/>
</dbReference>
<dbReference type="Pfam" id="PF08281">
    <property type="entry name" value="Sigma70_r4_2"/>
    <property type="match status" value="1"/>
</dbReference>
<organism evidence="8 9">
    <name type="scientific">Dactylosporangium salmoneum</name>
    <dbReference type="NCBI Taxonomy" id="53361"/>
    <lineage>
        <taxon>Bacteria</taxon>
        <taxon>Bacillati</taxon>
        <taxon>Actinomycetota</taxon>
        <taxon>Actinomycetes</taxon>
        <taxon>Micromonosporales</taxon>
        <taxon>Micromonosporaceae</taxon>
        <taxon>Dactylosporangium</taxon>
    </lineage>
</organism>
<evidence type="ECO:0000313" key="9">
    <source>
        <dbReference type="Proteomes" id="UP001501444"/>
    </source>
</evidence>
<keyword evidence="2" id="KW-0805">Transcription regulation</keyword>
<comment type="caution">
    <text evidence="8">The sequence shown here is derived from an EMBL/GenBank/DDBJ whole genome shotgun (WGS) entry which is preliminary data.</text>
</comment>
<proteinExistence type="inferred from homology"/>